<dbReference type="Proteomes" id="UP000583929">
    <property type="component" value="Unassembled WGS sequence"/>
</dbReference>
<dbReference type="InterPro" id="IPR036869">
    <property type="entry name" value="J_dom_sf"/>
</dbReference>
<feature type="compositionally biased region" description="Basic and acidic residues" evidence="2">
    <location>
        <begin position="53"/>
        <end position="67"/>
    </location>
</feature>
<dbReference type="GO" id="GO:0030276">
    <property type="term" value="F:clathrin binding"/>
    <property type="evidence" value="ECO:0007669"/>
    <property type="project" value="TreeGrafter"/>
</dbReference>
<sequence length="596" mass="65035">MDEFGVLTERFGLKPQGKSAPMAASKRSVNSNDGQNWNSGFDSGVNPNFSSFSDDRNGFYQSGKDKVAQNSGSLNDYDDIFGGPSKQSGSHGGSSSFDIGSFLSGSNVNSSSFSHTYDNDDIFGGMPGLNSSTSASNATKSDDIFGSFASPPKPNVPIDDLLADFAGADANPIFSNKNQASGFDDLIPGFGPSIPSKNGYAAFEKLIISEYHLMFKVQILKSLGYLTDYRSCSSGNTNLQRPRQSSTSEDPFVVLESTTTTTSTSTSKNAYATANLLDPLERISKLNTSGGTKPPRLKSPPKGTQISKGHKVKSSNVSSVKSSSVSSIDELEDFAMGKVQSNVNGRPNPHSSGEWLGTSANRTSSHSGDDLESIFAMGHRSSSVPRSRTTTLDPMFDLQTKNRGVPQPGVPQRTTSRTSPVMKKSSSASGIFDDLSSMFGEAQILEEFQEIEGESRERRNARLERLQRTHDRVTKALADMNQRDFQSLQEQEERSRIAETLDVKIKRWAAGKEGNMRALLSSLQYVLWPECGWEPVSLTDIITSSSVKKVYRKAALYVHPDKVQQKGATLEQKYTAEKIFDILQEAWNKFNKEELS</sequence>
<feature type="compositionally biased region" description="Low complexity" evidence="2">
    <location>
        <begin position="314"/>
        <end position="327"/>
    </location>
</feature>
<feature type="region of interest" description="Disordered" evidence="2">
    <location>
        <begin position="285"/>
        <end position="327"/>
    </location>
</feature>
<feature type="region of interest" description="Disordered" evidence="2">
    <location>
        <begin position="340"/>
        <end position="368"/>
    </location>
</feature>
<organism evidence="4 5">
    <name type="scientific">Cannabis sativa</name>
    <name type="common">Hemp</name>
    <name type="synonym">Marijuana</name>
    <dbReference type="NCBI Taxonomy" id="3483"/>
    <lineage>
        <taxon>Eukaryota</taxon>
        <taxon>Viridiplantae</taxon>
        <taxon>Streptophyta</taxon>
        <taxon>Embryophyta</taxon>
        <taxon>Tracheophyta</taxon>
        <taxon>Spermatophyta</taxon>
        <taxon>Magnoliopsida</taxon>
        <taxon>eudicotyledons</taxon>
        <taxon>Gunneridae</taxon>
        <taxon>Pentapetalae</taxon>
        <taxon>rosids</taxon>
        <taxon>fabids</taxon>
        <taxon>Rosales</taxon>
        <taxon>Cannabaceae</taxon>
        <taxon>Cannabis</taxon>
    </lineage>
</organism>
<evidence type="ECO:0000256" key="1">
    <source>
        <dbReference type="ARBA" id="ARBA00023054"/>
    </source>
</evidence>
<name>A0A7J6FT33_CANSA</name>
<feature type="compositionally biased region" description="Low complexity" evidence="2">
    <location>
        <begin position="257"/>
        <end position="267"/>
    </location>
</feature>
<dbReference type="AlphaFoldDB" id="A0A7J6FT33"/>
<feature type="region of interest" description="Disordered" evidence="2">
    <location>
        <begin position="1"/>
        <end position="94"/>
    </location>
</feature>
<evidence type="ECO:0000313" key="4">
    <source>
        <dbReference type="EMBL" id="KAF4372959.1"/>
    </source>
</evidence>
<feature type="domain" description="J" evidence="3">
    <location>
        <begin position="531"/>
        <end position="595"/>
    </location>
</feature>
<evidence type="ECO:0000259" key="3">
    <source>
        <dbReference type="PROSITE" id="PS50076"/>
    </source>
</evidence>
<dbReference type="FunFam" id="1.10.287.110:FF:000009">
    <property type="entry name" value="Auxilin-related protein 1"/>
    <property type="match status" value="1"/>
</dbReference>
<feature type="compositionally biased region" description="Polar residues" evidence="2">
    <location>
        <begin position="27"/>
        <end position="52"/>
    </location>
</feature>
<feature type="region of interest" description="Disordered" evidence="2">
    <location>
        <begin position="398"/>
        <end position="427"/>
    </location>
</feature>
<feature type="compositionally biased region" description="Polar residues" evidence="2">
    <location>
        <begin position="234"/>
        <end position="249"/>
    </location>
</feature>
<dbReference type="GO" id="GO:0005737">
    <property type="term" value="C:cytoplasm"/>
    <property type="evidence" value="ECO:0007669"/>
    <property type="project" value="TreeGrafter"/>
</dbReference>
<accession>A0A7J6FT33</accession>
<evidence type="ECO:0000256" key="2">
    <source>
        <dbReference type="SAM" id="MobiDB-lite"/>
    </source>
</evidence>
<evidence type="ECO:0000313" key="5">
    <source>
        <dbReference type="Proteomes" id="UP000583929"/>
    </source>
</evidence>
<feature type="compositionally biased region" description="Polar residues" evidence="2">
    <location>
        <begin position="412"/>
        <end position="427"/>
    </location>
</feature>
<dbReference type="GO" id="GO:0072583">
    <property type="term" value="P:clathrin-dependent endocytosis"/>
    <property type="evidence" value="ECO:0007669"/>
    <property type="project" value="TreeGrafter"/>
</dbReference>
<dbReference type="GO" id="GO:0031982">
    <property type="term" value="C:vesicle"/>
    <property type="evidence" value="ECO:0007669"/>
    <property type="project" value="TreeGrafter"/>
</dbReference>
<feature type="compositionally biased region" description="Low complexity" evidence="2">
    <location>
        <begin position="82"/>
        <end position="94"/>
    </location>
</feature>
<feature type="region of interest" description="Disordered" evidence="2">
    <location>
        <begin position="234"/>
        <end position="267"/>
    </location>
</feature>
<dbReference type="SUPFAM" id="SSF46565">
    <property type="entry name" value="Chaperone J-domain"/>
    <property type="match status" value="1"/>
</dbReference>
<dbReference type="CDD" id="cd06257">
    <property type="entry name" value="DnaJ"/>
    <property type="match status" value="1"/>
</dbReference>
<dbReference type="GO" id="GO:0072318">
    <property type="term" value="P:clathrin coat disassembly"/>
    <property type="evidence" value="ECO:0007669"/>
    <property type="project" value="TreeGrafter"/>
</dbReference>
<dbReference type="Gene3D" id="1.10.287.110">
    <property type="entry name" value="DnaJ domain"/>
    <property type="match status" value="1"/>
</dbReference>
<reference evidence="4 5" key="1">
    <citation type="journal article" date="2020" name="bioRxiv">
        <title>Sequence and annotation of 42 cannabis genomes reveals extensive copy number variation in cannabinoid synthesis and pathogen resistance genes.</title>
        <authorList>
            <person name="Mckernan K.J."/>
            <person name="Helbert Y."/>
            <person name="Kane L.T."/>
            <person name="Ebling H."/>
            <person name="Zhang L."/>
            <person name="Liu B."/>
            <person name="Eaton Z."/>
            <person name="Mclaughlin S."/>
            <person name="Kingan S."/>
            <person name="Baybayan P."/>
            <person name="Concepcion G."/>
            <person name="Jordan M."/>
            <person name="Riva A."/>
            <person name="Barbazuk W."/>
            <person name="Harkins T."/>
        </authorList>
    </citation>
    <scope>NUCLEOTIDE SEQUENCE [LARGE SCALE GENOMIC DNA]</scope>
    <source>
        <strain evidence="5">cv. Jamaican Lion 4</strain>
        <tissue evidence="4">Leaf</tissue>
    </source>
</reference>
<dbReference type="PANTHER" id="PTHR23172">
    <property type="entry name" value="AUXILIN/CYCLIN G-ASSOCIATED KINASE-RELATED"/>
    <property type="match status" value="1"/>
</dbReference>
<gene>
    <name evidence="4" type="ORF">G4B88_018124</name>
</gene>
<comment type="caution">
    <text evidence="4">The sequence shown here is derived from an EMBL/GenBank/DDBJ whole genome shotgun (WGS) entry which is preliminary data.</text>
</comment>
<proteinExistence type="predicted"/>
<dbReference type="InterPro" id="IPR001623">
    <property type="entry name" value="DnaJ_domain"/>
</dbReference>
<dbReference type="PROSITE" id="PS50076">
    <property type="entry name" value="DNAJ_2"/>
    <property type="match status" value="1"/>
</dbReference>
<dbReference type="PANTHER" id="PTHR23172:SF68">
    <property type="entry name" value="DNAJ DOMAIN PROTEIN"/>
    <property type="match status" value="1"/>
</dbReference>
<keyword evidence="5" id="KW-1185">Reference proteome</keyword>
<feature type="compositionally biased region" description="Polar residues" evidence="2">
    <location>
        <begin position="340"/>
        <end position="351"/>
    </location>
</feature>
<keyword evidence="1" id="KW-0175">Coiled coil</keyword>
<protein>
    <recommendedName>
        <fullName evidence="3">J domain-containing protein</fullName>
    </recommendedName>
</protein>
<dbReference type="EMBL" id="JAATIQ010000183">
    <property type="protein sequence ID" value="KAF4372959.1"/>
    <property type="molecule type" value="Genomic_DNA"/>
</dbReference>